<evidence type="ECO:0000313" key="10">
    <source>
        <dbReference type="Proteomes" id="UP001153555"/>
    </source>
</evidence>
<dbReference type="PANTHER" id="PTHR13871">
    <property type="entry name" value="THIOREDOXIN"/>
    <property type="match status" value="1"/>
</dbReference>
<dbReference type="PROSITE" id="PS51352">
    <property type="entry name" value="THIOREDOXIN_2"/>
    <property type="match status" value="1"/>
</dbReference>
<reference evidence="9" key="1">
    <citation type="submission" date="2019-12" db="EMBL/GenBank/DDBJ databases">
        <authorList>
            <person name="Scholes J."/>
        </authorList>
    </citation>
    <scope>NUCLEOTIDE SEQUENCE</scope>
</reference>
<keyword evidence="10" id="KW-1185">Reference proteome</keyword>
<evidence type="ECO:0000256" key="2">
    <source>
        <dbReference type="ARBA" id="ARBA00022737"/>
    </source>
</evidence>
<comment type="caution">
    <text evidence="9">The sequence shown here is derived from an EMBL/GenBank/DDBJ whole genome shotgun (WGS) entry which is preliminary data.</text>
</comment>
<dbReference type="OrthoDB" id="1740151at2759"/>
<evidence type="ECO:0000313" key="9">
    <source>
        <dbReference type="EMBL" id="CAA0818255.1"/>
    </source>
</evidence>
<evidence type="ECO:0000256" key="6">
    <source>
        <dbReference type="ARBA" id="ARBA00047388"/>
    </source>
</evidence>
<dbReference type="SUPFAM" id="SSF52833">
    <property type="entry name" value="Thioredoxin-like"/>
    <property type="match status" value="1"/>
</dbReference>
<evidence type="ECO:0000256" key="5">
    <source>
        <dbReference type="ARBA" id="ARBA00025782"/>
    </source>
</evidence>
<gene>
    <name evidence="9" type="ORF">SHERM_01118</name>
</gene>
<name>A0A9N7R9Z5_STRHE</name>
<comment type="similarity">
    <text evidence="5">Belongs to the nucleoredoxin family.</text>
</comment>
<organism evidence="9 10">
    <name type="scientific">Striga hermonthica</name>
    <name type="common">Purple witchweed</name>
    <name type="synonym">Buchnera hermonthica</name>
    <dbReference type="NCBI Taxonomy" id="68872"/>
    <lineage>
        <taxon>Eukaryota</taxon>
        <taxon>Viridiplantae</taxon>
        <taxon>Streptophyta</taxon>
        <taxon>Embryophyta</taxon>
        <taxon>Tracheophyta</taxon>
        <taxon>Spermatophyta</taxon>
        <taxon>Magnoliopsida</taxon>
        <taxon>eudicotyledons</taxon>
        <taxon>Gunneridae</taxon>
        <taxon>Pentapetalae</taxon>
        <taxon>asterids</taxon>
        <taxon>lamiids</taxon>
        <taxon>Lamiales</taxon>
        <taxon>Orobanchaceae</taxon>
        <taxon>Buchnereae</taxon>
        <taxon>Striga</taxon>
    </lineage>
</organism>
<dbReference type="Pfam" id="PF13905">
    <property type="entry name" value="Thioredoxin_8"/>
    <property type="match status" value="1"/>
</dbReference>
<dbReference type="EC" id="1.8.1.8" evidence="1"/>
<keyword evidence="2" id="KW-0677">Repeat</keyword>
<proteinExistence type="inferred from homology"/>
<dbReference type="Gene3D" id="3.40.30.10">
    <property type="entry name" value="Glutaredoxin"/>
    <property type="match status" value="1"/>
</dbReference>
<dbReference type="InterPro" id="IPR013766">
    <property type="entry name" value="Thioredoxin_domain"/>
</dbReference>
<keyword evidence="3" id="KW-0560">Oxidoreductase</keyword>
<dbReference type="AlphaFoldDB" id="A0A9N7R9Z5"/>
<sequence length="94" mass="10546">MASPSNGSVEGINEEAKYDLSSILRSADMDYLIRNNGDQVKNDNLKGKTVGLYFSASWCGPCQRFTPNLVEAYNELKQVDKFEVIFIFADQDDV</sequence>
<evidence type="ECO:0000259" key="8">
    <source>
        <dbReference type="PROSITE" id="PS51352"/>
    </source>
</evidence>
<dbReference type="GO" id="GO:0047134">
    <property type="term" value="F:protein-disulfide reductase [NAD(P)H] activity"/>
    <property type="evidence" value="ECO:0007669"/>
    <property type="project" value="UniProtKB-EC"/>
</dbReference>
<comment type="catalytic activity">
    <reaction evidence="7">
        <text>[protein]-dithiol + NADP(+) = [protein]-disulfide + NADPH + H(+)</text>
        <dbReference type="Rhea" id="RHEA:18753"/>
        <dbReference type="Rhea" id="RHEA-COMP:10593"/>
        <dbReference type="Rhea" id="RHEA-COMP:10594"/>
        <dbReference type="ChEBI" id="CHEBI:15378"/>
        <dbReference type="ChEBI" id="CHEBI:29950"/>
        <dbReference type="ChEBI" id="CHEBI:50058"/>
        <dbReference type="ChEBI" id="CHEBI:57783"/>
        <dbReference type="ChEBI" id="CHEBI:58349"/>
        <dbReference type="EC" id="1.8.1.8"/>
    </reaction>
</comment>
<protein>
    <recommendedName>
        <fullName evidence="1">protein-disulfide reductase</fullName>
        <ecNumber evidence="1">1.8.1.8</ecNumber>
    </recommendedName>
</protein>
<accession>A0A9N7R9Z5</accession>
<dbReference type="InterPro" id="IPR036249">
    <property type="entry name" value="Thioredoxin-like_sf"/>
</dbReference>
<dbReference type="Proteomes" id="UP001153555">
    <property type="component" value="Unassembled WGS sequence"/>
</dbReference>
<dbReference type="EMBL" id="CACSLK010016925">
    <property type="protein sequence ID" value="CAA0818255.1"/>
    <property type="molecule type" value="Genomic_DNA"/>
</dbReference>
<dbReference type="PANTHER" id="PTHR13871:SF104">
    <property type="entry name" value="NUCLEOREDOXIN 1 ISOFORM X1-RELATED"/>
    <property type="match status" value="1"/>
</dbReference>
<evidence type="ECO:0000256" key="7">
    <source>
        <dbReference type="ARBA" id="ARBA00047804"/>
    </source>
</evidence>
<dbReference type="InterPro" id="IPR012336">
    <property type="entry name" value="Thioredoxin-like_fold"/>
</dbReference>
<evidence type="ECO:0000256" key="1">
    <source>
        <dbReference type="ARBA" id="ARBA00012612"/>
    </source>
</evidence>
<keyword evidence="4" id="KW-0520">NAD</keyword>
<evidence type="ECO:0000256" key="4">
    <source>
        <dbReference type="ARBA" id="ARBA00023027"/>
    </source>
</evidence>
<feature type="domain" description="Thioredoxin" evidence="8">
    <location>
        <begin position="21"/>
        <end position="94"/>
    </location>
</feature>
<comment type="catalytic activity">
    <reaction evidence="6">
        <text>[protein]-dithiol + NAD(+) = [protein]-disulfide + NADH + H(+)</text>
        <dbReference type="Rhea" id="RHEA:18749"/>
        <dbReference type="Rhea" id="RHEA-COMP:10593"/>
        <dbReference type="Rhea" id="RHEA-COMP:10594"/>
        <dbReference type="ChEBI" id="CHEBI:15378"/>
        <dbReference type="ChEBI" id="CHEBI:29950"/>
        <dbReference type="ChEBI" id="CHEBI:50058"/>
        <dbReference type="ChEBI" id="CHEBI:57540"/>
        <dbReference type="ChEBI" id="CHEBI:57945"/>
        <dbReference type="EC" id="1.8.1.8"/>
    </reaction>
</comment>
<dbReference type="InterPro" id="IPR052259">
    <property type="entry name" value="Nucleoredoxin-like"/>
</dbReference>
<evidence type="ECO:0000256" key="3">
    <source>
        <dbReference type="ARBA" id="ARBA00023002"/>
    </source>
</evidence>